<name>K0RH74_THAOC</name>
<feature type="chain" id="PRO_5003836306" evidence="1">
    <location>
        <begin position="22"/>
        <end position="126"/>
    </location>
</feature>
<keyword evidence="3" id="KW-1185">Reference proteome</keyword>
<evidence type="ECO:0000313" key="2">
    <source>
        <dbReference type="EMBL" id="EJK48241.1"/>
    </source>
</evidence>
<dbReference type="AlphaFoldDB" id="K0RH74"/>
<comment type="caution">
    <text evidence="2">The sequence shown here is derived from an EMBL/GenBank/DDBJ whole genome shotgun (WGS) entry which is preliminary data.</text>
</comment>
<dbReference type="Proteomes" id="UP000266841">
    <property type="component" value="Unassembled WGS sequence"/>
</dbReference>
<reference evidence="2 3" key="1">
    <citation type="journal article" date="2012" name="Genome Biol.">
        <title>Genome and low-iron response of an oceanic diatom adapted to chronic iron limitation.</title>
        <authorList>
            <person name="Lommer M."/>
            <person name="Specht M."/>
            <person name="Roy A.S."/>
            <person name="Kraemer L."/>
            <person name="Andreson R."/>
            <person name="Gutowska M.A."/>
            <person name="Wolf J."/>
            <person name="Bergner S.V."/>
            <person name="Schilhabel M.B."/>
            <person name="Klostermeier U.C."/>
            <person name="Beiko R.G."/>
            <person name="Rosenstiel P."/>
            <person name="Hippler M."/>
            <person name="Laroche J."/>
        </authorList>
    </citation>
    <scope>NUCLEOTIDE SEQUENCE [LARGE SCALE GENOMIC DNA]</scope>
    <source>
        <strain evidence="2 3">CCMP1005</strain>
    </source>
</reference>
<evidence type="ECO:0000256" key="1">
    <source>
        <dbReference type="SAM" id="SignalP"/>
    </source>
</evidence>
<keyword evidence="1" id="KW-0732">Signal</keyword>
<organism evidence="2 3">
    <name type="scientific">Thalassiosira oceanica</name>
    <name type="common">Marine diatom</name>
    <dbReference type="NCBI Taxonomy" id="159749"/>
    <lineage>
        <taxon>Eukaryota</taxon>
        <taxon>Sar</taxon>
        <taxon>Stramenopiles</taxon>
        <taxon>Ochrophyta</taxon>
        <taxon>Bacillariophyta</taxon>
        <taxon>Coscinodiscophyceae</taxon>
        <taxon>Thalassiosirophycidae</taxon>
        <taxon>Thalassiosirales</taxon>
        <taxon>Thalassiosiraceae</taxon>
        <taxon>Thalassiosira</taxon>
    </lineage>
</organism>
<protein>
    <submittedName>
        <fullName evidence="2">Uncharacterized protein</fullName>
    </submittedName>
</protein>
<feature type="signal peptide" evidence="1">
    <location>
        <begin position="1"/>
        <end position="21"/>
    </location>
</feature>
<dbReference type="EMBL" id="AGNL01046091">
    <property type="protein sequence ID" value="EJK48241.1"/>
    <property type="molecule type" value="Genomic_DNA"/>
</dbReference>
<sequence length="126" mass="13923">MKHLTTALLCGAVLFPGSALGRRLGETGNEAAVELPTSQGMPANELLAELDLAQDTLSKPVFENQLKELQLASKHDYSDSLMDGVQLDDQLADIFDDEEYFAQTEYLIDIIKQVKLMWAIPIKMAP</sequence>
<gene>
    <name evidence="2" type="ORF">THAOC_32978</name>
</gene>
<evidence type="ECO:0000313" key="3">
    <source>
        <dbReference type="Proteomes" id="UP000266841"/>
    </source>
</evidence>
<proteinExistence type="predicted"/>
<accession>K0RH74</accession>